<dbReference type="Pfam" id="PF13411">
    <property type="entry name" value="MerR_1"/>
    <property type="match status" value="1"/>
</dbReference>
<dbReference type="InterPro" id="IPR000551">
    <property type="entry name" value="MerR-type_HTH_dom"/>
</dbReference>
<dbReference type="RefSeq" id="WP_132372089.1">
    <property type="nucleotide sequence ID" value="NZ_SMAN01000013.1"/>
</dbReference>
<sequence length="267" mass="31293">MKYTVNELAKLSGVTKRTLRYYDEIGLLKPSRMNENGYRVYGPKEVDLLQQILFYRELGIELQTIQKILHSPGFSEVEALKDHREKLIARREKVNRLIHNVEKTLRVKEGNGTMSDQEKFEGFKERLIEDNEKKYGREIRDKFGDDQVQQSYWKIKNMTKEQYEKIENLSQEIMDTLKEAMETGDPGGTRGQKVAELHHRWLGFYWDHYTKEAHAGLAQMYVDDQRFTKYYDQVQDGAAEFLRDAIFIYTGMNGKDINSNGSAVDRG</sequence>
<dbReference type="InterPro" id="IPR036244">
    <property type="entry name" value="TipA-like_antibiotic-bd"/>
</dbReference>
<reference evidence="7 8" key="1">
    <citation type="submission" date="2019-03" db="EMBL/GenBank/DDBJ databases">
        <title>Genomic Encyclopedia of Type Strains, Phase IV (KMG-IV): sequencing the most valuable type-strain genomes for metagenomic binning, comparative biology and taxonomic classification.</title>
        <authorList>
            <person name="Goeker M."/>
        </authorList>
    </citation>
    <scope>NUCLEOTIDE SEQUENCE [LARGE SCALE GENOMIC DNA]</scope>
    <source>
        <strain evidence="7 8">DSM 25894</strain>
    </source>
</reference>
<dbReference type="PANTHER" id="PTHR30204">
    <property type="entry name" value="REDOX-CYCLING DRUG-SENSING TRANSCRIPTIONAL ACTIVATOR SOXR"/>
    <property type="match status" value="1"/>
</dbReference>
<comment type="caution">
    <text evidence="7">The sequence shown here is derived from an EMBL/GenBank/DDBJ whole genome shotgun (WGS) entry which is preliminary data.</text>
</comment>
<dbReference type="GO" id="GO:0003677">
    <property type="term" value="F:DNA binding"/>
    <property type="evidence" value="ECO:0007669"/>
    <property type="project" value="UniProtKB-KW"/>
</dbReference>
<keyword evidence="8" id="KW-1185">Reference proteome</keyword>
<dbReference type="PROSITE" id="PS50937">
    <property type="entry name" value="HTH_MERR_2"/>
    <property type="match status" value="1"/>
</dbReference>
<evidence type="ECO:0000313" key="7">
    <source>
        <dbReference type="EMBL" id="TCT20511.1"/>
    </source>
</evidence>
<evidence type="ECO:0000256" key="4">
    <source>
        <dbReference type="ARBA" id="ARBA00023163"/>
    </source>
</evidence>
<keyword evidence="5" id="KW-0175">Coiled coil</keyword>
<keyword evidence="4" id="KW-0804">Transcription</keyword>
<evidence type="ECO:0000256" key="2">
    <source>
        <dbReference type="ARBA" id="ARBA00023125"/>
    </source>
</evidence>
<keyword evidence="2 7" id="KW-0238">DNA-binding</keyword>
<feature type="domain" description="HTH merR-type" evidence="6">
    <location>
        <begin position="2"/>
        <end position="71"/>
    </location>
</feature>
<gene>
    <name evidence="7" type="ORF">EDD68_11375</name>
</gene>
<dbReference type="CDD" id="cd01106">
    <property type="entry name" value="HTH_TipAL-Mta"/>
    <property type="match status" value="1"/>
</dbReference>
<keyword evidence="1" id="KW-0805">Transcription regulation</keyword>
<dbReference type="GO" id="GO:0003700">
    <property type="term" value="F:DNA-binding transcription factor activity"/>
    <property type="evidence" value="ECO:0007669"/>
    <property type="project" value="InterPro"/>
</dbReference>
<organism evidence="7 8">
    <name type="scientific">Melghiribacillus thermohalophilus</name>
    <dbReference type="NCBI Taxonomy" id="1324956"/>
    <lineage>
        <taxon>Bacteria</taxon>
        <taxon>Bacillati</taxon>
        <taxon>Bacillota</taxon>
        <taxon>Bacilli</taxon>
        <taxon>Bacillales</taxon>
        <taxon>Bacillaceae</taxon>
        <taxon>Melghiribacillus</taxon>
    </lineage>
</organism>
<dbReference type="Gene3D" id="1.10.1660.10">
    <property type="match status" value="1"/>
</dbReference>
<dbReference type="InterPro" id="IPR012925">
    <property type="entry name" value="TipAS_dom"/>
</dbReference>
<evidence type="ECO:0000256" key="3">
    <source>
        <dbReference type="ARBA" id="ARBA00023159"/>
    </source>
</evidence>
<dbReference type="Proteomes" id="UP000294650">
    <property type="component" value="Unassembled WGS sequence"/>
</dbReference>
<keyword evidence="3" id="KW-0010">Activator</keyword>
<dbReference type="OrthoDB" id="9814833at2"/>
<dbReference type="PRINTS" id="PR00040">
    <property type="entry name" value="HTHMERR"/>
</dbReference>
<dbReference type="SUPFAM" id="SSF46955">
    <property type="entry name" value="Putative DNA-binding domain"/>
    <property type="match status" value="1"/>
</dbReference>
<evidence type="ECO:0000256" key="1">
    <source>
        <dbReference type="ARBA" id="ARBA00023015"/>
    </source>
</evidence>
<proteinExistence type="predicted"/>
<protein>
    <submittedName>
        <fullName evidence="7">DNA-binding transcriptional MerR regulator</fullName>
    </submittedName>
</protein>
<evidence type="ECO:0000313" key="8">
    <source>
        <dbReference type="Proteomes" id="UP000294650"/>
    </source>
</evidence>
<feature type="coiled-coil region" evidence="5">
    <location>
        <begin position="77"/>
        <end position="104"/>
    </location>
</feature>
<dbReference type="InterPro" id="IPR009061">
    <property type="entry name" value="DNA-bd_dom_put_sf"/>
</dbReference>
<accession>A0A4R3MY30</accession>
<dbReference type="Gene3D" id="1.10.490.50">
    <property type="entry name" value="Antibiotic binding domain of TipA-like multidrug resistance regulators"/>
    <property type="match status" value="1"/>
</dbReference>
<dbReference type="EMBL" id="SMAN01000013">
    <property type="protein sequence ID" value="TCT20511.1"/>
    <property type="molecule type" value="Genomic_DNA"/>
</dbReference>
<dbReference type="PANTHER" id="PTHR30204:SF90">
    <property type="entry name" value="HTH-TYPE TRANSCRIPTIONAL ACTIVATOR MTA"/>
    <property type="match status" value="1"/>
</dbReference>
<dbReference type="AlphaFoldDB" id="A0A4R3MY30"/>
<name>A0A4R3MY30_9BACI</name>
<evidence type="ECO:0000256" key="5">
    <source>
        <dbReference type="SAM" id="Coils"/>
    </source>
</evidence>
<evidence type="ECO:0000259" key="6">
    <source>
        <dbReference type="PROSITE" id="PS50937"/>
    </source>
</evidence>
<dbReference type="SMART" id="SM00422">
    <property type="entry name" value="HTH_MERR"/>
    <property type="match status" value="1"/>
</dbReference>
<dbReference type="InterPro" id="IPR047057">
    <property type="entry name" value="MerR_fam"/>
</dbReference>
<dbReference type="Pfam" id="PF07739">
    <property type="entry name" value="TipAS"/>
    <property type="match status" value="1"/>
</dbReference>
<dbReference type="SUPFAM" id="SSF89082">
    <property type="entry name" value="Antibiotic binding domain of TipA-like multidrug resistance regulators"/>
    <property type="match status" value="1"/>
</dbReference>